<dbReference type="InterPro" id="IPR025558">
    <property type="entry name" value="DUF4283"/>
</dbReference>
<reference evidence="3 4" key="1">
    <citation type="journal article" date="2024" name="G3 (Bethesda)">
        <title>Genome assembly of Hibiscus sabdariffa L. provides insights into metabolisms of medicinal natural products.</title>
        <authorList>
            <person name="Kim T."/>
        </authorList>
    </citation>
    <scope>NUCLEOTIDE SEQUENCE [LARGE SCALE GENOMIC DNA]</scope>
    <source>
        <strain evidence="3">TK-2024</strain>
        <tissue evidence="3">Old leaves</tissue>
    </source>
</reference>
<protein>
    <recommendedName>
        <fullName evidence="2">DUF4283 domain-containing protein</fullName>
    </recommendedName>
</protein>
<comment type="caution">
    <text evidence="3">The sequence shown here is derived from an EMBL/GenBank/DDBJ whole genome shotgun (WGS) entry which is preliminary data.</text>
</comment>
<keyword evidence="4" id="KW-1185">Reference proteome</keyword>
<gene>
    <name evidence="3" type="ORF">V6N11_017316</name>
</gene>
<feature type="region of interest" description="Disordered" evidence="1">
    <location>
        <begin position="1"/>
        <end position="62"/>
    </location>
</feature>
<evidence type="ECO:0000313" key="3">
    <source>
        <dbReference type="EMBL" id="KAK9042239.1"/>
    </source>
</evidence>
<accession>A0ABR2TXX7</accession>
<evidence type="ECO:0000259" key="2">
    <source>
        <dbReference type="Pfam" id="PF14111"/>
    </source>
</evidence>
<dbReference type="EMBL" id="JBBPBN010000004">
    <property type="protein sequence ID" value="KAK9042239.1"/>
    <property type="molecule type" value="Genomic_DNA"/>
</dbReference>
<dbReference type="Proteomes" id="UP001396334">
    <property type="component" value="Unassembled WGS sequence"/>
</dbReference>
<name>A0ABR2TXX7_9ROSI</name>
<feature type="domain" description="DUF4283" evidence="2">
    <location>
        <begin position="106"/>
        <end position="178"/>
    </location>
</feature>
<proteinExistence type="predicted"/>
<sequence length="179" mass="20286">MENLLPSPRKSRKHRWLDDGSPDGGGPDDGSDIPVPPEAVSKKTIPSIPSYKDSLMKDSSSLPSEIDKCIDEDDIEFEEREVVRSTIDGLISIDFFDRILSLAKKSLDQTVAVKLLGCRIGYTTLRNKIYELRKPSQPIKLMDIENDYFLVTFRIRSDYLKVLSDGSWTIFGHYLTVES</sequence>
<organism evidence="3 4">
    <name type="scientific">Hibiscus sabdariffa</name>
    <name type="common">roselle</name>
    <dbReference type="NCBI Taxonomy" id="183260"/>
    <lineage>
        <taxon>Eukaryota</taxon>
        <taxon>Viridiplantae</taxon>
        <taxon>Streptophyta</taxon>
        <taxon>Embryophyta</taxon>
        <taxon>Tracheophyta</taxon>
        <taxon>Spermatophyta</taxon>
        <taxon>Magnoliopsida</taxon>
        <taxon>eudicotyledons</taxon>
        <taxon>Gunneridae</taxon>
        <taxon>Pentapetalae</taxon>
        <taxon>rosids</taxon>
        <taxon>malvids</taxon>
        <taxon>Malvales</taxon>
        <taxon>Malvaceae</taxon>
        <taxon>Malvoideae</taxon>
        <taxon>Hibiscus</taxon>
    </lineage>
</organism>
<dbReference type="Pfam" id="PF14111">
    <property type="entry name" value="DUF4283"/>
    <property type="match status" value="1"/>
</dbReference>
<evidence type="ECO:0000313" key="4">
    <source>
        <dbReference type="Proteomes" id="UP001396334"/>
    </source>
</evidence>
<evidence type="ECO:0000256" key="1">
    <source>
        <dbReference type="SAM" id="MobiDB-lite"/>
    </source>
</evidence>